<evidence type="ECO:0000256" key="2">
    <source>
        <dbReference type="SAM" id="MobiDB-lite"/>
    </source>
</evidence>
<evidence type="ECO:0000313" key="5">
    <source>
        <dbReference type="EMBL" id="GFH54841.1"/>
    </source>
</evidence>
<accession>A0AAD3H969</accession>
<sequence>MESSSIDESLATAHSMALSLLDQGNTFLICSDYESAENSYSQALSSIENNENALNLGILFRIYSHRSEARINLKNYSGAMNDAKKALEIVEEQDSIKTILLKGELQACQSRFEKANQFAAPVPKATSTVTTNKKKLPTCPKYQYYQSDTVMTISILEKNASPDQLTVDFQPDKLTVLFEKEGTSFTVISGNLFALVNVEKCKVVYKDEKVLIKLRKVEQNEWDDLFGKAKKETSQSNNVSDTSKNRPYASHKDWNAIERDITMEEENEKPEGDAAVNKLFSDIYKNANDDTRRAMIKSFQTSGGTCLSTNWDEVSKTDYEEKRVAPKGSEWKTWEGDKLPQEDN</sequence>
<dbReference type="SMART" id="SM00028">
    <property type="entry name" value="TPR"/>
    <property type="match status" value="2"/>
</dbReference>
<dbReference type="SUPFAM" id="SSF49764">
    <property type="entry name" value="HSP20-like chaperones"/>
    <property type="match status" value="1"/>
</dbReference>
<protein>
    <submittedName>
        <fullName evidence="5">Suppressor of G2 allele of SKP1</fullName>
    </submittedName>
</protein>
<dbReference type="PANTHER" id="PTHR45862">
    <property type="entry name" value="PROTEIN SGT1 HOMOLOG"/>
    <property type="match status" value="1"/>
</dbReference>
<dbReference type="AlphaFoldDB" id="A0AAD3H969"/>
<keyword evidence="6" id="KW-1185">Reference proteome</keyword>
<evidence type="ECO:0000259" key="4">
    <source>
        <dbReference type="PROSITE" id="PS51203"/>
    </source>
</evidence>
<dbReference type="PROSITE" id="PS51048">
    <property type="entry name" value="SGS"/>
    <property type="match status" value="1"/>
</dbReference>
<feature type="region of interest" description="Disordered" evidence="2">
    <location>
        <begin position="318"/>
        <end position="344"/>
    </location>
</feature>
<dbReference type="InterPro" id="IPR044563">
    <property type="entry name" value="Sgt1-like"/>
</dbReference>
<dbReference type="Gene3D" id="1.25.40.10">
    <property type="entry name" value="Tetratricopeptide repeat domain"/>
    <property type="match status" value="1"/>
</dbReference>
<dbReference type="Gene3D" id="2.60.40.790">
    <property type="match status" value="1"/>
</dbReference>
<dbReference type="EMBL" id="BLLK01000047">
    <property type="protein sequence ID" value="GFH54841.1"/>
    <property type="molecule type" value="Genomic_DNA"/>
</dbReference>
<dbReference type="GO" id="GO:0051087">
    <property type="term" value="F:protein-folding chaperone binding"/>
    <property type="evidence" value="ECO:0007669"/>
    <property type="project" value="InterPro"/>
</dbReference>
<comment type="similarity">
    <text evidence="1">Belongs to the SGT1 family.</text>
</comment>
<dbReference type="Pfam" id="PF04969">
    <property type="entry name" value="CS"/>
    <property type="match status" value="1"/>
</dbReference>
<organism evidence="5 6">
    <name type="scientific">Chaetoceros tenuissimus</name>
    <dbReference type="NCBI Taxonomy" id="426638"/>
    <lineage>
        <taxon>Eukaryota</taxon>
        <taxon>Sar</taxon>
        <taxon>Stramenopiles</taxon>
        <taxon>Ochrophyta</taxon>
        <taxon>Bacillariophyta</taxon>
        <taxon>Coscinodiscophyceae</taxon>
        <taxon>Chaetocerotophycidae</taxon>
        <taxon>Chaetocerotales</taxon>
        <taxon>Chaetocerotaceae</taxon>
        <taxon>Chaetoceros</taxon>
    </lineage>
</organism>
<dbReference type="InterPro" id="IPR008978">
    <property type="entry name" value="HSP20-like_chaperone"/>
</dbReference>
<evidence type="ECO:0000256" key="1">
    <source>
        <dbReference type="ARBA" id="ARBA00008509"/>
    </source>
</evidence>
<proteinExistence type="inferred from homology"/>
<dbReference type="InterPro" id="IPR007699">
    <property type="entry name" value="SGS_dom"/>
</dbReference>
<evidence type="ECO:0000259" key="3">
    <source>
        <dbReference type="PROSITE" id="PS51048"/>
    </source>
</evidence>
<feature type="region of interest" description="Disordered" evidence="2">
    <location>
        <begin position="230"/>
        <end position="251"/>
    </location>
</feature>
<dbReference type="SUPFAM" id="SSF48452">
    <property type="entry name" value="TPR-like"/>
    <property type="match status" value="1"/>
</dbReference>
<feature type="domain" description="CS" evidence="4">
    <location>
        <begin position="137"/>
        <end position="226"/>
    </location>
</feature>
<name>A0AAD3H969_9STRA</name>
<dbReference type="InterPro" id="IPR011990">
    <property type="entry name" value="TPR-like_helical_dom_sf"/>
</dbReference>
<dbReference type="Proteomes" id="UP001054902">
    <property type="component" value="Unassembled WGS sequence"/>
</dbReference>
<dbReference type="Pfam" id="PF05002">
    <property type="entry name" value="SGS"/>
    <property type="match status" value="1"/>
</dbReference>
<evidence type="ECO:0000313" key="6">
    <source>
        <dbReference type="Proteomes" id="UP001054902"/>
    </source>
</evidence>
<gene>
    <name evidence="5" type="ORF">CTEN210_11317</name>
</gene>
<dbReference type="CDD" id="cd06463">
    <property type="entry name" value="p23_like"/>
    <property type="match status" value="1"/>
</dbReference>
<reference evidence="5 6" key="1">
    <citation type="journal article" date="2021" name="Sci. Rep.">
        <title>The genome of the diatom Chaetoceros tenuissimus carries an ancient integrated fragment of an extant virus.</title>
        <authorList>
            <person name="Hongo Y."/>
            <person name="Kimura K."/>
            <person name="Takaki Y."/>
            <person name="Yoshida Y."/>
            <person name="Baba S."/>
            <person name="Kobayashi G."/>
            <person name="Nagasaki K."/>
            <person name="Hano T."/>
            <person name="Tomaru Y."/>
        </authorList>
    </citation>
    <scope>NUCLEOTIDE SEQUENCE [LARGE SCALE GENOMIC DNA]</scope>
    <source>
        <strain evidence="5 6">NIES-3715</strain>
    </source>
</reference>
<dbReference type="PROSITE" id="PS51203">
    <property type="entry name" value="CS"/>
    <property type="match status" value="1"/>
</dbReference>
<feature type="domain" description="SGS" evidence="3">
    <location>
        <begin position="239"/>
        <end position="336"/>
    </location>
</feature>
<dbReference type="InterPro" id="IPR007052">
    <property type="entry name" value="CS_dom"/>
</dbReference>
<comment type="caution">
    <text evidence="5">The sequence shown here is derived from an EMBL/GenBank/DDBJ whole genome shotgun (WGS) entry which is preliminary data.</text>
</comment>
<dbReference type="InterPro" id="IPR019734">
    <property type="entry name" value="TPR_rpt"/>
</dbReference>